<dbReference type="PROSITE" id="PS50110">
    <property type="entry name" value="RESPONSE_REGULATORY"/>
    <property type="match status" value="1"/>
</dbReference>
<dbReference type="SUPFAM" id="SSF52172">
    <property type="entry name" value="CheY-like"/>
    <property type="match status" value="1"/>
</dbReference>
<evidence type="ECO:0000313" key="5">
    <source>
        <dbReference type="Proteomes" id="UP000588068"/>
    </source>
</evidence>
<dbReference type="Gene3D" id="1.10.1740.10">
    <property type="match status" value="1"/>
</dbReference>
<feature type="modified residue" description="4-aspartylphosphate" evidence="2">
    <location>
        <position position="192"/>
    </location>
</feature>
<evidence type="ECO:0000256" key="1">
    <source>
        <dbReference type="ARBA" id="ARBA00022553"/>
    </source>
</evidence>
<evidence type="ECO:0000256" key="2">
    <source>
        <dbReference type="PROSITE-ProRule" id="PRU00169"/>
    </source>
</evidence>
<keyword evidence="5" id="KW-1185">Reference proteome</keyword>
<keyword evidence="4" id="KW-0240">DNA-directed RNA polymerase</keyword>
<dbReference type="Pfam" id="PF22233">
    <property type="entry name" value="PhyR_sigma-like"/>
    <property type="match status" value="1"/>
</dbReference>
<dbReference type="Pfam" id="PF00072">
    <property type="entry name" value="Response_reg"/>
    <property type="match status" value="1"/>
</dbReference>
<dbReference type="InterPro" id="IPR013324">
    <property type="entry name" value="RNA_pol_sigma_r3/r4-like"/>
</dbReference>
<organism evidence="4 5">
    <name type="scientific">Povalibacter uvarum</name>
    <dbReference type="NCBI Taxonomy" id="732238"/>
    <lineage>
        <taxon>Bacteria</taxon>
        <taxon>Pseudomonadati</taxon>
        <taxon>Pseudomonadota</taxon>
        <taxon>Gammaproteobacteria</taxon>
        <taxon>Steroidobacterales</taxon>
        <taxon>Steroidobacteraceae</taxon>
        <taxon>Povalibacter</taxon>
    </lineage>
</organism>
<dbReference type="AlphaFoldDB" id="A0A841HQA3"/>
<evidence type="ECO:0000259" key="3">
    <source>
        <dbReference type="PROSITE" id="PS50110"/>
    </source>
</evidence>
<dbReference type="InterPro" id="IPR011006">
    <property type="entry name" value="CheY-like_superfamily"/>
</dbReference>
<dbReference type="InterPro" id="IPR050595">
    <property type="entry name" value="Bact_response_regulator"/>
</dbReference>
<keyword evidence="4" id="KW-0804">Transcription</keyword>
<dbReference type="PIRSF" id="PIRSF036400">
    <property type="entry name" value="RR_Ctr_UCP036400"/>
    <property type="match status" value="1"/>
</dbReference>
<dbReference type="InterPro" id="IPR036388">
    <property type="entry name" value="WH-like_DNA-bd_sf"/>
</dbReference>
<dbReference type="InterPro" id="IPR001789">
    <property type="entry name" value="Sig_transdc_resp-reg_receiver"/>
</dbReference>
<dbReference type="InterPro" id="IPR053866">
    <property type="entry name" value="PhyR_sigma2"/>
</dbReference>
<dbReference type="EMBL" id="JACHHZ010000005">
    <property type="protein sequence ID" value="MBB6095046.1"/>
    <property type="molecule type" value="Genomic_DNA"/>
</dbReference>
<dbReference type="NCBIfam" id="NF006623">
    <property type="entry name" value="PRK09191.1"/>
    <property type="match status" value="1"/>
</dbReference>
<dbReference type="Proteomes" id="UP000588068">
    <property type="component" value="Unassembled WGS sequence"/>
</dbReference>
<dbReference type="PANTHER" id="PTHR44591">
    <property type="entry name" value="STRESS RESPONSE REGULATOR PROTEIN 1"/>
    <property type="match status" value="1"/>
</dbReference>
<evidence type="ECO:0000313" key="4">
    <source>
        <dbReference type="EMBL" id="MBB6095046.1"/>
    </source>
</evidence>
<keyword evidence="1 2" id="KW-0597">Phosphoprotein</keyword>
<dbReference type="Gene3D" id="1.10.10.10">
    <property type="entry name" value="Winged helix-like DNA-binding domain superfamily/Winged helix DNA-binding domain"/>
    <property type="match status" value="1"/>
</dbReference>
<comment type="caution">
    <text evidence="4">The sequence shown here is derived from an EMBL/GenBank/DDBJ whole genome shotgun (WGS) entry which is preliminary data.</text>
</comment>
<accession>A0A841HQA3</accession>
<gene>
    <name evidence="4" type="ORF">HNQ60_003936</name>
</gene>
<dbReference type="Gene3D" id="3.40.50.2300">
    <property type="match status" value="1"/>
</dbReference>
<dbReference type="Pfam" id="PF22029">
    <property type="entry name" value="PhyR_sigma2"/>
    <property type="match status" value="1"/>
</dbReference>
<sequence length="258" mass="28035">MALAHAIAEHLPYLRRYARALTGTQQSGDAYVRACLEAIVADTSVLGADASPRVALYRLFHRLWDTTNLDLRPVAGSGPVAADNVEKRLKELTPAHRQALLLTAMEGFGTSDAAKILGVSEDDVKSMTGQAVREISSQPSMKVLIIEDEPIISLDLQSIVREMGHKVIATATTRDEAVREARRTSPELVLADIKLADGSSGIDAVRQILSEVDVPIVFITAYPERLLTGERPEPTFLVTKPFVPETVRVAISQALLFA</sequence>
<dbReference type="CDD" id="cd17540">
    <property type="entry name" value="REC_PhyR"/>
    <property type="match status" value="1"/>
</dbReference>
<dbReference type="InterPro" id="IPR014605">
    <property type="entry name" value="Sig_resp-reg_PhyR"/>
</dbReference>
<reference evidence="4 5" key="1">
    <citation type="submission" date="2020-08" db="EMBL/GenBank/DDBJ databases">
        <title>Genomic Encyclopedia of Type Strains, Phase IV (KMG-IV): sequencing the most valuable type-strain genomes for metagenomic binning, comparative biology and taxonomic classification.</title>
        <authorList>
            <person name="Goeker M."/>
        </authorList>
    </citation>
    <scope>NUCLEOTIDE SEQUENCE [LARGE SCALE GENOMIC DNA]</scope>
    <source>
        <strain evidence="4 5">DSM 26723</strain>
    </source>
</reference>
<dbReference type="PANTHER" id="PTHR44591:SF3">
    <property type="entry name" value="RESPONSE REGULATORY DOMAIN-CONTAINING PROTEIN"/>
    <property type="match status" value="1"/>
</dbReference>
<dbReference type="RefSeq" id="WP_184334457.1">
    <property type="nucleotide sequence ID" value="NZ_JACHHZ010000005.1"/>
</dbReference>
<dbReference type="InterPro" id="IPR053867">
    <property type="entry name" value="PhyR_sigma4"/>
</dbReference>
<name>A0A841HQA3_9GAMM</name>
<dbReference type="SUPFAM" id="SSF88659">
    <property type="entry name" value="Sigma3 and sigma4 domains of RNA polymerase sigma factors"/>
    <property type="match status" value="1"/>
</dbReference>
<dbReference type="GO" id="GO:0000160">
    <property type="term" value="P:phosphorelay signal transduction system"/>
    <property type="evidence" value="ECO:0007669"/>
    <property type="project" value="InterPro"/>
</dbReference>
<protein>
    <submittedName>
        <fullName evidence="4">DNA-directed RNA polymerase specialized sigma24 family protein</fullName>
    </submittedName>
</protein>
<dbReference type="SMART" id="SM00448">
    <property type="entry name" value="REC"/>
    <property type="match status" value="1"/>
</dbReference>
<proteinExistence type="predicted"/>
<dbReference type="GO" id="GO:0000428">
    <property type="term" value="C:DNA-directed RNA polymerase complex"/>
    <property type="evidence" value="ECO:0007669"/>
    <property type="project" value="UniProtKB-KW"/>
</dbReference>
<feature type="domain" description="Response regulatory" evidence="3">
    <location>
        <begin position="142"/>
        <end position="255"/>
    </location>
</feature>